<keyword evidence="2" id="KW-1185">Reference proteome</keyword>
<dbReference type="Pfam" id="PF05380">
    <property type="entry name" value="Peptidase_A17"/>
    <property type="match status" value="1"/>
</dbReference>
<organism evidence="1 2">
    <name type="scientific">Trichostrongylus colubriformis</name>
    <name type="common">Black scour worm</name>
    <dbReference type="NCBI Taxonomy" id="6319"/>
    <lineage>
        <taxon>Eukaryota</taxon>
        <taxon>Metazoa</taxon>
        <taxon>Ecdysozoa</taxon>
        <taxon>Nematoda</taxon>
        <taxon>Chromadorea</taxon>
        <taxon>Rhabditida</taxon>
        <taxon>Rhabditina</taxon>
        <taxon>Rhabditomorpha</taxon>
        <taxon>Strongyloidea</taxon>
        <taxon>Trichostrongylidae</taxon>
        <taxon>Trichostrongylus</taxon>
    </lineage>
</organism>
<dbReference type="Proteomes" id="UP001331761">
    <property type="component" value="Unassembled WGS sequence"/>
</dbReference>
<dbReference type="InterPro" id="IPR036397">
    <property type="entry name" value="RNaseH_sf"/>
</dbReference>
<evidence type="ECO:0000313" key="1">
    <source>
        <dbReference type="EMBL" id="KAK5976265.1"/>
    </source>
</evidence>
<proteinExistence type="predicted"/>
<dbReference type="Gene3D" id="3.30.420.10">
    <property type="entry name" value="Ribonuclease H-like superfamily/Ribonuclease H"/>
    <property type="match status" value="1"/>
</dbReference>
<feature type="non-terminal residue" evidence="1">
    <location>
        <position position="455"/>
    </location>
</feature>
<dbReference type="EMBL" id="WIXE01012069">
    <property type="protein sequence ID" value="KAK5976265.1"/>
    <property type="molecule type" value="Genomic_DNA"/>
</dbReference>
<dbReference type="AlphaFoldDB" id="A0AAN8FFS2"/>
<name>A0AAN8FFS2_TRICO</name>
<dbReference type="InterPro" id="IPR008042">
    <property type="entry name" value="Retrotrans_Pao"/>
</dbReference>
<reference evidence="1 2" key="1">
    <citation type="submission" date="2019-10" db="EMBL/GenBank/DDBJ databases">
        <title>Assembly and Annotation for the nematode Trichostrongylus colubriformis.</title>
        <authorList>
            <person name="Martin J."/>
        </authorList>
    </citation>
    <scope>NUCLEOTIDE SEQUENCE [LARGE SCALE GENOMIC DNA]</scope>
    <source>
        <strain evidence="1">G859</strain>
        <tissue evidence="1">Whole worm</tissue>
    </source>
</reference>
<protein>
    <submittedName>
        <fullName evidence="1">Uncharacterized protein</fullName>
    </submittedName>
</protein>
<sequence length="455" mass="51685">MFMSTLENGRKKDWVASATTVEPDPRYTVNLRNGLIKIDLCQYSEVVLRCSRVQSVLIFGALVLSVRAVRADRAHNGALVRSGAAVSKRIVAQQIASVYDPLGWFIPLLVKAKNLQQKLWKERYEWDQPLSDNHAAQWSEIVKDISGYQHKLPRRIVHRQSKHTIVTFSDASAMAMAACAYLTNEEEANFLMAKSKIANAKKPVTIPKMELNAIAIAARLTNNILLSIRTLLQVERVLILCDSEIALNWLQSSKHRQNTGKYVSNRIKEIYRIVREIEGLSINVQIGYVDTKRNPADCATRGLSSSEFSNHNWWKGYTLKEIHTGGFVSKLVIIQEEDGEPETVVTSHVTVTTKRDEAAKEIVELSAYNELRKVRRIVAYALRLVKGIHRRLQGALKEKLQTSLPWITHEMEGRNVSATEVKDAEIILIKQHQAVHLRSHYRKELVKNLNVREDA</sequence>
<dbReference type="GO" id="GO:0003676">
    <property type="term" value="F:nucleic acid binding"/>
    <property type="evidence" value="ECO:0007669"/>
    <property type="project" value="InterPro"/>
</dbReference>
<evidence type="ECO:0000313" key="2">
    <source>
        <dbReference type="Proteomes" id="UP001331761"/>
    </source>
</evidence>
<gene>
    <name evidence="1" type="ORF">GCK32_009821</name>
</gene>
<dbReference type="PANTHER" id="PTHR47331">
    <property type="entry name" value="PHD-TYPE DOMAIN-CONTAINING PROTEIN"/>
    <property type="match status" value="1"/>
</dbReference>
<comment type="caution">
    <text evidence="1">The sequence shown here is derived from an EMBL/GenBank/DDBJ whole genome shotgun (WGS) entry which is preliminary data.</text>
</comment>
<accession>A0AAN8FFS2</accession>